<reference evidence="1 2" key="1">
    <citation type="submission" date="2006-10" db="EMBL/GenBank/DDBJ databases">
        <title>The Genome Sequence of Batrachochytrium dendrobatidis JEL423.</title>
        <authorList>
            <consortium name="The Broad Institute Genome Sequencing Platform"/>
            <person name="Birren B."/>
            <person name="Lander E."/>
            <person name="Galagan J."/>
            <person name="Cuomo C."/>
            <person name="Devon K."/>
            <person name="Jaffe D."/>
            <person name="Butler J."/>
            <person name="Alvarez P."/>
            <person name="Gnerre S."/>
            <person name="Grabherr M."/>
            <person name="Kleber M."/>
            <person name="Mauceli E."/>
            <person name="Brockman W."/>
            <person name="Young S."/>
            <person name="LaButti K."/>
            <person name="Sykes S."/>
            <person name="DeCaprio D."/>
            <person name="Crawford M."/>
            <person name="Koehrsen M."/>
            <person name="Engels R."/>
            <person name="Montgomery P."/>
            <person name="Pearson M."/>
            <person name="Howarth C."/>
            <person name="Larson L."/>
            <person name="White J."/>
            <person name="O'Leary S."/>
            <person name="Kodira C."/>
            <person name="Zeng Q."/>
            <person name="Yandava C."/>
            <person name="Alvarado L."/>
            <person name="Longcore J."/>
            <person name="James T."/>
        </authorList>
    </citation>
    <scope>NUCLEOTIDE SEQUENCE [LARGE SCALE GENOMIC DNA]</scope>
    <source>
        <strain evidence="1 2">JEL423</strain>
    </source>
</reference>
<gene>
    <name evidence="1" type="ORF">BDEG_22658</name>
</gene>
<dbReference type="AlphaFoldDB" id="A0A177WFE7"/>
<name>A0A177WFE7_BATDL</name>
<organism evidence="1 2">
    <name type="scientific">Batrachochytrium dendrobatidis (strain JEL423)</name>
    <dbReference type="NCBI Taxonomy" id="403673"/>
    <lineage>
        <taxon>Eukaryota</taxon>
        <taxon>Fungi</taxon>
        <taxon>Fungi incertae sedis</taxon>
        <taxon>Chytridiomycota</taxon>
        <taxon>Chytridiomycota incertae sedis</taxon>
        <taxon>Chytridiomycetes</taxon>
        <taxon>Rhizophydiales</taxon>
        <taxon>Rhizophydiales incertae sedis</taxon>
        <taxon>Batrachochytrium</taxon>
    </lineage>
</organism>
<dbReference type="Proteomes" id="UP000077115">
    <property type="component" value="Unassembled WGS sequence"/>
</dbReference>
<dbReference type="VEuPathDB" id="FungiDB:BDEG_22658"/>
<dbReference type="EMBL" id="DS022302">
    <property type="protein sequence ID" value="OAJ38753.1"/>
    <property type="molecule type" value="Genomic_DNA"/>
</dbReference>
<sequence>MNQLKPSTVCIAPQSIGFRSQRPLYLPMTTSASSHLTLEQAVKAKKRYRPTIDHILALAPTHTKIRLLYSVTDLLASNVDADHTMVANAHSFHKLANLTDYQPRSVSVAFQCLYTLLSYAAFGGHFPITHPKWQSMSIREMDMRANIWGRFYTDEMYWSIVLPNAVMVEQLRRIVYGLTLKLDDRSTQSNANDTVVVIVDALHVVGLGEI</sequence>
<accession>A0A177WFE7</accession>
<protein>
    <submittedName>
        <fullName evidence="1">Uncharacterized protein</fullName>
    </submittedName>
</protein>
<proteinExistence type="predicted"/>
<evidence type="ECO:0000313" key="2">
    <source>
        <dbReference type="Proteomes" id="UP000077115"/>
    </source>
</evidence>
<reference evidence="1 2" key="2">
    <citation type="submission" date="2016-05" db="EMBL/GenBank/DDBJ databases">
        <title>Lineage-specific infection strategies underlie the spectrum of fungal disease in amphibians.</title>
        <authorList>
            <person name="Cuomo C.A."/>
            <person name="Farrer R.A."/>
            <person name="James T."/>
            <person name="Longcore J."/>
            <person name="Birren B."/>
        </authorList>
    </citation>
    <scope>NUCLEOTIDE SEQUENCE [LARGE SCALE GENOMIC DNA]</scope>
    <source>
        <strain evidence="1 2">JEL423</strain>
    </source>
</reference>
<evidence type="ECO:0000313" key="1">
    <source>
        <dbReference type="EMBL" id="OAJ38753.1"/>
    </source>
</evidence>